<accession>A0A9D1FY51</accession>
<feature type="transmembrane region" description="Helical" evidence="1">
    <location>
        <begin position="67"/>
        <end position="86"/>
    </location>
</feature>
<organism evidence="2 3">
    <name type="scientific">Candidatus Scatenecus faecavium</name>
    <dbReference type="NCBI Taxonomy" id="2840915"/>
    <lineage>
        <taxon>Bacteria</taxon>
        <taxon>Candidatus Scatenecus</taxon>
    </lineage>
</organism>
<proteinExistence type="predicted"/>
<keyword evidence="1" id="KW-0472">Membrane</keyword>
<dbReference type="Gene3D" id="3.30.700.10">
    <property type="entry name" value="Glycoprotein, Type 4 Pilin"/>
    <property type="match status" value="1"/>
</dbReference>
<gene>
    <name evidence="2" type="ORF">IAD41_08500</name>
</gene>
<evidence type="ECO:0000313" key="2">
    <source>
        <dbReference type="EMBL" id="HIS83626.1"/>
    </source>
</evidence>
<protein>
    <submittedName>
        <fullName evidence="2">Prepilin-type N-terminal cleavage/methylation domain-containing protein</fullName>
    </submittedName>
</protein>
<evidence type="ECO:0000256" key="1">
    <source>
        <dbReference type="SAM" id="Phobius"/>
    </source>
</evidence>
<dbReference type="InterPro" id="IPR045584">
    <property type="entry name" value="Pilin-like"/>
</dbReference>
<dbReference type="NCBIfam" id="TIGR02532">
    <property type="entry name" value="IV_pilin_GFxxxE"/>
    <property type="match status" value="1"/>
</dbReference>
<reference evidence="2" key="1">
    <citation type="submission" date="2020-10" db="EMBL/GenBank/DDBJ databases">
        <authorList>
            <person name="Gilroy R."/>
        </authorList>
    </citation>
    <scope>NUCLEOTIDE SEQUENCE</scope>
    <source>
        <strain evidence="2">CHK152-2994</strain>
    </source>
</reference>
<dbReference type="EMBL" id="DVJO01000182">
    <property type="protein sequence ID" value="HIS83626.1"/>
    <property type="molecule type" value="Genomic_DNA"/>
</dbReference>
<name>A0A9D1FY51_9BACT</name>
<reference evidence="2" key="2">
    <citation type="journal article" date="2021" name="PeerJ">
        <title>Extensive microbial diversity within the chicken gut microbiome revealed by metagenomics and culture.</title>
        <authorList>
            <person name="Gilroy R."/>
            <person name="Ravi A."/>
            <person name="Getino M."/>
            <person name="Pursley I."/>
            <person name="Horton D.L."/>
            <person name="Alikhan N.F."/>
            <person name="Baker D."/>
            <person name="Gharbi K."/>
            <person name="Hall N."/>
            <person name="Watson M."/>
            <person name="Adriaenssens E.M."/>
            <person name="Foster-Nyarko E."/>
            <person name="Jarju S."/>
            <person name="Secka A."/>
            <person name="Antonio M."/>
            <person name="Oren A."/>
            <person name="Chaudhuri R.R."/>
            <person name="La Ragione R."/>
            <person name="Hildebrand F."/>
            <person name="Pallen M.J."/>
        </authorList>
    </citation>
    <scope>NUCLEOTIDE SEQUENCE</scope>
    <source>
        <strain evidence="2">CHK152-2994</strain>
    </source>
</reference>
<dbReference type="AlphaFoldDB" id="A0A9D1FY51"/>
<comment type="caution">
    <text evidence="2">The sequence shown here is derived from an EMBL/GenBank/DDBJ whole genome shotgun (WGS) entry which is preliminary data.</text>
</comment>
<sequence length="291" mass="32439">MFSQARSLTRYRFENKSPKNFFAKKQSKYEKHSPLTVHSSQINETDFSRFTSHFSPLKNSAFTMAEVLITLGIIGIIAAMTLPSIINKAEKMILKNQFKKTYSTLSQALLKSEADYGAKPECYYLISSNSSISGLISSQYKDVECNVLKTLLLKNLNVIATCEDNAYPNCIPKYKGFDTMAVENNPDLSEEEALEIVKGQGGFKQNNILYKAPAYVLADGSIILSYASASFPKIFAIDINGKKGPNKWGHDLFSFWLGSNEKSNIILIGTSYLVEKGGVTTKKMIQDVLKK</sequence>
<dbReference type="SUPFAM" id="SSF54523">
    <property type="entry name" value="Pili subunits"/>
    <property type="match status" value="1"/>
</dbReference>
<keyword evidence="1" id="KW-0812">Transmembrane</keyword>
<dbReference type="Proteomes" id="UP000824139">
    <property type="component" value="Unassembled WGS sequence"/>
</dbReference>
<keyword evidence="1" id="KW-1133">Transmembrane helix</keyword>
<evidence type="ECO:0000313" key="3">
    <source>
        <dbReference type="Proteomes" id="UP000824139"/>
    </source>
</evidence>
<dbReference type="InterPro" id="IPR012902">
    <property type="entry name" value="N_methyl_site"/>
</dbReference>